<gene>
    <name evidence="17" type="primary">ilvE</name>
    <name evidence="18" type="ORF">JGI1_00514</name>
</gene>
<evidence type="ECO:0000256" key="17">
    <source>
        <dbReference type="RuleBase" id="RU364094"/>
    </source>
</evidence>
<dbReference type="SUPFAM" id="SSF56752">
    <property type="entry name" value="D-aminoacid aminotransferase-like PLP-dependent enzymes"/>
    <property type="match status" value="1"/>
</dbReference>
<dbReference type="Pfam" id="PF01063">
    <property type="entry name" value="Aminotran_4"/>
    <property type="match status" value="1"/>
</dbReference>
<dbReference type="Proteomes" id="UP000320623">
    <property type="component" value="Unassembled WGS sequence"/>
</dbReference>
<dbReference type="FunFam" id="3.20.10.10:FF:000002">
    <property type="entry name" value="D-alanine aminotransferase"/>
    <property type="match status" value="1"/>
</dbReference>
<evidence type="ECO:0000256" key="5">
    <source>
        <dbReference type="ARBA" id="ARBA00005072"/>
    </source>
</evidence>
<dbReference type="PROSITE" id="PS00770">
    <property type="entry name" value="AA_TRANSFER_CLASS_4"/>
    <property type="match status" value="1"/>
</dbReference>
<dbReference type="GO" id="GO:0009097">
    <property type="term" value="P:isoleucine biosynthetic process"/>
    <property type="evidence" value="ECO:0007669"/>
    <property type="project" value="UniProtKB-UniPathway"/>
</dbReference>
<keyword evidence="19" id="KW-1185">Reference proteome</keyword>
<keyword evidence="9 17" id="KW-0808">Transferase</keyword>
<evidence type="ECO:0000256" key="11">
    <source>
        <dbReference type="ARBA" id="ARBA00023304"/>
    </source>
</evidence>
<dbReference type="InterPro" id="IPR036038">
    <property type="entry name" value="Aminotransferase-like"/>
</dbReference>
<dbReference type="GO" id="GO:0009099">
    <property type="term" value="P:L-valine biosynthetic process"/>
    <property type="evidence" value="ECO:0007669"/>
    <property type="project" value="UniProtKB-UniPathway"/>
</dbReference>
<comment type="pathway">
    <text evidence="5 17">Amino-acid biosynthesis; L-leucine biosynthesis; L-leucine from 3-methyl-2-oxobutanoate: step 4/4.</text>
</comment>
<evidence type="ECO:0000256" key="9">
    <source>
        <dbReference type="ARBA" id="ARBA00022679"/>
    </source>
</evidence>
<dbReference type="UniPathway" id="UPA00047">
    <property type="reaction ID" value="UER00058"/>
</dbReference>
<dbReference type="EMBL" id="FAOO01000003">
    <property type="protein sequence ID" value="CUU02527.1"/>
    <property type="molecule type" value="Genomic_DNA"/>
</dbReference>
<keyword evidence="10 16" id="KW-0663">Pyridoxal phosphate</keyword>
<dbReference type="EC" id="2.6.1.42" evidence="17"/>
<dbReference type="InterPro" id="IPR050571">
    <property type="entry name" value="Class-IV_PLP-Dep_Aminotrnsfr"/>
</dbReference>
<comment type="function">
    <text evidence="2 17">Acts on leucine, isoleucine and valine.</text>
</comment>
<dbReference type="GO" id="GO:0052656">
    <property type="term" value="F:L-isoleucine-2-oxoglutarate transaminase activity"/>
    <property type="evidence" value="ECO:0007669"/>
    <property type="project" value="RHEA"/>
</dbReference>
<proteinExistence type="inferred from homology"/>
<evidence type="ECO:0000256" key="14">
    <source>
        <dbReference type="ARBA" id="ARBA00049229"/>
    </source>
</evidence>
<evidence type="ECO:0000313" key="19">
    <source>
        <dbReference type="Proteomes" id="UP000320623"/>
    </source>
</evidence>
<comment type="pathway">
    <text evidence="3 17">Amino-acid biosynthesis; L-isoleucine biosynthesis; L-isoleucine from 2-oxobutanoate: step 4/4.</text>
</comment>
<keyword evidence="8 17" id="KW-0028">Amino-acid biosynthesis</keyword>
<dbReference type="UniPathway" id="UPA00048">
    <property type="reaction ID" value="UER00073"/>
</dbReference>
<dbReference type="AlphaFoldDB" id="A0A0S4MX57"/>
<comment type="catalytic activity">
    <reaction evidence="13 17">
        <text>L-isoleucine + 2-oxoglutarate = (S)-3-methyl-2-oxopentanoate + L-glutamate</text>
        <dbReference type="Rhea" id="RHEA:24801"/>
        <dbReference type="ChEBI" id="CHEBI:16810"/>
        <dbReference type="ChEBI" id="CHEBI:29985"/>
        <dbReference type="ChEBI" id="CHEBI:35146"/>
        <dbReference type="ChEBI" id="CHEBI:58045"/>
        <dbReference type="EC" id="2.6.1.42"/>
    </reaction>
</comment>
<dbReference type="UniPathway" id="UPA00049">
    <property type="reaction ID" value="UER00062"/>
</dbReference>
<name>A0A0S4MX57_9BACT</name>
<dbReference type="InterPro" id="IPR033939">
    <property type="entry name" value="BCAT_family"/>
</dbReference>
<comment type="similarity">
    <text evidence="6 15">Belongs to the class-IV pyridoxal-phosphate-dependent aminotransferase family.</text>
</comment>
<evidence type="ECO:0000256" key="7">
    <source>
        <dbReference type="ARBA" id="ARBA00022576"/>
    </source>
</evidence>
<comment type="catalytic activity">
    <reaction evidence="12 17">
        <text>L-valine + 2-oxoglutarate = 3-methyl-2-oxobutanoate + L-glutamate</text>
        <dbReference type="Rhea" id="RHEA:24813"/>
        <dbReference type="ChEBI" id="CHEBI:11851"/>
        <dbReference type="ChEBI" id="CHEBI:16810"/>
        <dbReference type="ChEBI" id="CHEBI:29985"/>
        <dbReference type="ChEBI" id="CHEBI:57762"/>
        <dbReference type="EC" id="2.6.1.42"/>
    </reaction>
</comment>
<dbReference type="PANTHER" id="PTHR42743:SF11">
    <property type="entry name" value="AMINODEOXYCHORISMATE LYASE"/>
    <property type="match status" value="1"/>
</dbReference>
<dbReference type="GO" id="GO:0009098">
    <property type="term" value="P:L-leucine biosynthetic process"/>
    <property type="evidence" value="ECO:0007669"/>
    <property type="project" value="UniProtKB-UniPathway"/>
</dbReference>
<reference evidence="19" key="1">
    <citation type="submission" date="2015-11" db="EMBL/GenBank/DDBJ databases">
        <authorList>
            <person name="Varghese N."/>
        </authorList>
    </citation>
    <scope>NUCLEOTIDE SEQUENCE [LARGE SCALE GENOMIC DNA]</scope>
</reference>
<dbReference type="NCBIfam" id="TIGR01122">
    <property type="entry name" value="ilvE_I"/>
    <property type="match status" value="1"/>
</dbReference>
<dbReference type="GO" id="GO:0005829">
    <property type="term" value="C:cytosol"/>
    <property type="evidence" value="ECO:0007669"/>
    <property type="project" value="TreeGrafter"/>
</dbReference>
<evidence type="ECO:0000256" key="10">
    <source>
        <dbReference type="ARBA" id="ARBA00022898"/>
    </source>
</evidence>
<dbReference type="FunFam" id="3.30.470.10:FF:000006">
    <property type="entry name" value="Branched-chain-amino-acid aminotransferase"/>
    <property type="match status" value="1"/>
</dbReference>
<dbReference type="Gene3D" id="3.20.10.10">
    <property type="entry name" value="D-amino Acid Aminotransferase, subunit A, domain 2"/>
    <property type="match status" value="1"/>
</dbReference>
<dbReference type="InterPro" id="IPR043131">
    <property type="entry name" value="BCAT-like_N"/>
</dbReference>
<evidence type="ECO:0000256" key="4">
    <source>
        <dbReference type="ARBA" id="ARBA00004931"/>
    </source>
</evidence>
<evidence type="ECO:0000313" key="18">
    <source>
        <dbReference type="EMBL" id="CUU02527.1"/>
    </source>
</evidence>
<evidence type="ECO:0000256" key="3">
    <source>
        <dbReference type="ARBA" id="ARBA00004824"/>
    </source>
</evidence>
<evidence type="ECO:0000256" key="12">
    <source>
        <dbReference type="ARBA" id="ARBA00048212"/>
    </source>
</evidence>
<dbReference type="PANTHER" id="PTHR42743">
    <property type="entry name" value="AMINO-ACID AMINOTRANSFERASE"/>
    <property type="match status" value="1"/>
</dbReference>
<dbReference type="InterPro" id="IPR005785">
    <property type="entry name" value="B_amino_transI"/>
</dbReference>
<evidence type="ECO:0000256" key="1">
    <source>
        <dbReference type="ARBA" id="ARBA00001933"/>
    </source>
</evidence>
<dbReference type="InterPro" id="IPR018300">
    <property type="entry name" value="Aminotrans_IV_CS"/>
</dbReference>
<evidence type="ECO:0000256" key="2">
    <source>
        <dbReference type="ARBA" id="ARBA00003109"/>
    </source>
</evidence>
<dbReference type="InterPro" id="IPR001544">
    <property type="entry name" value="Aminotrans_IV"/>
</dbReference>
<dbReference type="RefSeq" id="WP_140944311.1">
    <property type="nucleotide sequence ID" value="NZ_FAOO01000003.1"/>
</dbReference>
<evidence type="ECO:0000256" key="15">
    <source>
        <dbReference type="RuleBase" id="RU004106"/>
    </source>
</evidence>
<organism evidence="18 19">
    <name type="scientific">Candidatus Thermokryptus mobilis</name>
    <dbReference type="NCBI Taxonomy" id="1643428"/>
    <lineage>
        <taxon>Bacteria</taxon>
        <taxon>Pseudomonadati</taxon>
        <taxon>Candidatus Kryptoniota</taxon>
        <taxon>Candidatus Thermokryptus</taxon>
    </lineage>
</organism>
<keyword evidence="7 17" id="KW-0032">Aminotransferase</keyword>
<accession>A0A0S4MX57</accession>
<dbReference type="GO" id="GO:0052655">
    <property type="term" value="F:L-valine-2-oxoglutarate transaminase activity"/>
    <property type="evidence" value="ECO:0007669"/>
    <property type="project" value="RHEA"/>
</dbReference>
<dbReference type="OrthoDB" id="9805628at2"/>
<comment type="cofactor">
    <cofactor evidence="1 16">
        <name>pyridoxal 5'-phosphate</name>
        <dbReference type="ChEBI" id="CHEBI:597326"/>
    </cofactor>
</comment>
<dbReference type="CDD" id="cd01557">
    <property type="entry name" value="BCAT_beta_family"/>
    <property type="match status" value="1"/>
</dbReference>
<evidence type="ECO:0000256" key="13">
    <source>
        <dbReference type="ARBA" id="ARBA00048798"/>
    </source>
</evidence>
<dbReference type="Gene3D" id="3.30.470.10">
    <property type="match status" value="1"/>
</dbReference>
<evidence type="ECO:0000256" key="16">
    <source>
        <dbReference type="RuleBase" id="RU004516"/>
    </source>
</evidence>
<evidence type="ECO:0000256" key="6">
    <source>
        <dbReference type="ARBA" id="ARBA00009320"/>
    </source>
</evidence>
<evidence type="ECO:0000256" key="8">
    <source>
        <dbReference type="ARBA" id="ARBA00022605"/>
    </source>
</evidence>
<dbReference type="InterPro" id="IPR043132">
    <property type="entry name" value="BCAT-like_C"/>
</dbReference>
<sequence length="306" mass="34611">MPLPKVEKIWMNGKFVNWDDAKIHVLSHVIHYGTSWFEGIRCYNTKKGSAVFRLREHLRRLYDSVKIYRAEIPYTLDELMQAVIETIKVNKLKACYIRPIVFRGYYELGVNPLNCPIDVVIAVWEWGKYLGEEAIKNGVDVKVSSWRRPAPDTLPMMAKVGANYMNSQLIRMEAVVDGYAEGIALDYHGFVSEGSGENVFIVKDGVIYTPFISTGILPGITRMSVIQIAKDLGFEVREALIPREMLYIADEIFMTGTATEITPVVSVDRIKIGCGKPGEVTKAIQGAFFDIVENGNDKYGWLTWVE</sequence>
<protein>
    <recommendedName>
        <fullName evidence="17">Branched-chain-amino-acid aminotransferase</fullName>
        <shortName evidence="17">BCAT</shortName>
        <ecNumber evidence="17">2.6.1.42</ecNumber>
    </recommendedName>
</protein>
<comment type="pathway">
    <text evidence="4 17">Amino-acid biosynthesis; L-valine biosynthesis; L-valine from pyruvate: step 4/4.</text>
</comment>
<keyword evidence="11 17" id="KW-0100">Branched-chain amino acid biosynthesis</keyword>
<dbReference type="NCBIfam" id="NF005146">
    <property type="entry name" value="PRK06606.1"/>
    <property type="match status" value="1"/>
</dbReference>
<dbReference type="GO" id="GO:0052654">
    <property type="term" value="F:L-leucine-2-oxoglutarate transaminase activity"/>
    <property type="evidence" value="ECO:0007669"/>
    <property type="project" value="RHEA"/>
</dbReference>
<dbReference type="STRING" id="1643428.GCA_001442855_00500"/>
<comment type="catalytic activity">
    <reaction evidence="14 17">
        <text>L-leucine + 2-oxoglutarate = 4-methyl-2-oxopentanoate + L-glutamate</text>
        <dbReference type="Rhea" id="RHEA:18321"/>
        <dbReference type="ChEBI" id="CHEBI:16810"/>
        <dbReference type="ChEBI" id="CHEBI:17865"/>
        <dbReference type="ChEBI" id="CHEBI:29985"/>
        <dbReference type="ChEBI" id="CHEBI:57427"/>
        <dbReference type="EC" id="2.6.1.42"/>
    </reaction>
</comment>